<dbReference type="PANTHER" id="PTHR45036">
    <property type="entry name" value="METHYLTRANSFERASE LIKE 7B"/>
    <property type="match status" value="1"/>
</dbReference>
<feature type="domain" description="Methyltransferase type 11" evidence="1">
    <location>
        <begin position="154"/>
        <end position="253"/>
    </location>
</feature>
<reference evidence="2 3" key="1">
    <citation type="journal article" date="2016" name="G3 (Bethesda)">
        <title>First Draft Assembly and Annotation of the Genome of a California Endemic Oak Quercus lobata Nee (Fagaceae).</title>
        <authorList>
            <person name="Sork V.L."/>
            <person name="Fitz-Gibbon S.T."/>
            <person name="Puiu D."/>
            <person name="Crepeau M."/>
            <person name="Gugger P.F."/>
            <person name="Sherman R."/>
            <person name="Stevens K."/>
            <person name="Langley C.H."/>
            <person name="Pellegrini M."/>
            <person name="Salzberg S.L."/>
        </authorList>
    </citation>
    <scope>NUCLEOTIDE SEQUENCE [LARGE SCALE GENOMIC DNA]</scope>
    <source>
        <strain evidence="2 3">cv. SW786</strain>
    </source>
</reference>
<organism evidence="2 3">
    <name type="scientific">Quercus lobata</name>
    <name type="common">Valley oak</name>
    <dbReference type="NCBI Taxonomy" id="97700"/>
    <lineage>
        <taxon>Eukaryota</taxon>
        <taxon>Viridiplantae</taxon>
        <taxon>Streptophyta</taxon>
        <taxon>Embryophyta</taxon>
        <taxon>Tracheophyta</taxon>
        <taxon>Spermatophyta</taxon>
        <taxon>Magnoliopsida</taxon>
        <taxon>eudicotyledons</taxon>
        <taxon>Gunneridae</taxon>
        <taxon>Pentapetalae</taxon>
        <taxon>rosids</taxon>
        <taxon>fabids</taxon>
        <taxon>Fagales</taxon>
        <taxon>Fagaceae</taxon>
        <taxon>Quercus</taxon>
    </lineage>
</organism>
<dbReference type="Proteomes" id="UP000594261">
    <property type="component" value="Chromosome 3"/>
</dbReference>
<dbReference type="Gene3D" id="3.40.50.150">
    <property type="entry name" value="Vaccinia Virus protein VP39"/>
    <property type="match status" value="1"/>
</dbReference>
<dbReference type="AlphaFoldDB" id="A0A7N2LAT6"/>
<accession>A0A7N2LAT6</accession>
<keyword evidence="3" id="KW-1185">Reference proteome</keyword>
<reference evidence="2" key="2">
    <citation type="submission" date="2021-01" db="UniProtKB">
        <authorList>
            <consortium name="EnsemblPlants"/>
        </authorList>
    </citation>
    <scope>IDENTIFICATION</scope>
</reference>
<dbReference type="InParanoid" id="A0A7N2LAT6"/>
<dbReference type="GO" id="GO:0008757">
    <property type="term" value="F:S-adenosylmethionine-dependent methyltransferase activity"/>
    <property type="evidence" value="ECO:0007669"/>
    <property type="project" value="InterPro"/>
</dbReference>
<evidence type="ECO:0000313" key="3">
    <source>
        <dbReference type="Proteomes" id="UP000594261"/>
    </source>
</evidence>
<dbReference type="Pfam" id="PF08241">
    <property type="entry name" value="Methyltransf_11"/>
    <property type="match status" value="1"/>
</dbReference>
<proteinExistence type="predicted"/>
<dbReference type="InterPro" id="IPR052356">
    <property type="entry name" value="Thiol_S-MT"/>
</dbReference>
<evidence type="ECO:0000259" key="1">
    <source>
        <dbReference type="Pfam" id="PF08241"/>
    </source>
</evidence>
<name>A0A7N2LAT6_QUELO</name>
<dbReference type="SUPFAM" id="SSF53335">
    <property type="entry name" value="S-adenosyl-L-methionine-dependent methyltransferases"/>
    <property type="match status" value="1"/>
</dbReference>
<dbReference type="EMBL" id="LRBV02000003">
    <property type="status" value="NOT_ANNOTATED_CDS"/>
    <property type="molecule type" value="Genomic_DNA"/>
</dbReference>
<dbReference type="InterPro" id="IPR029063">
    <property type="entry name" value="SAM-dependent_MTases_sf"/>
</dbReference>
<dbReference type="PANTHER" id="PTHR45036:SF1">
    <property type="entry name" value="METHYLTRANSFERASE LIKE 7A"/>
    <property type="match status" value="1"/>
</dbReference>
<evidence type="ECO:0000313" key="2">
    <source>
        <dbReference type="EnsemblPlants" id="QL03p068503:mrna"/>
    </source>
</evidence>
<dbReference type="Gramene" id="QL03p068503:mrna">
    <property type="protein sequence ID" value="QL03p068503:mrna"/>
    <property type="gene ID" value="QL03p068503"/>
</dbReference>
<dbReference type="FunCoup" id="A0A7N2LAT6">
    <property type="interactions" value="545"/>
</dbReference>
<dbReference type="EnsemblPlants" id="QL03p068503:mrna">
    <property type="protein sequence ID" value="QL03p068503:mrna"/>
    <property type="gene ID" value="QL03p068503"/>
</dbReference>
<dbReference type="CDD" id="cd02440">
    <property type="entry name" value="AdoMet_MTases"/>
    <property type="match status" value="1"/>
</dbReference>
<protein>
    <recommendedName>
        <fullName evidence="1">Methyltransferase type 11 domain-containing protein</fullName>
    </recommendedName>
</protein>
<dbReference type="InterPro" id="IPR013216">
    <property type="entry name" value="Methyltransf_11"/>
</dbReference>
<sequence>MAVKSSFVFFFSSIPNITPYSPRCSKLKPPRGKITAFSCSDLRFDDDDDKQKAPMKRSHGESFCCICGRRRFIEAATATSTALAMFPICPSNASNLHTDDYMSVLNKVHPPRSDWYEEFYASVLDKGMDSYEAEIADYKSQLFSNLKGKAQKVLEIGIGAGPNLKYYAGEADVQVFGMDPIRKMEKYAQAAAEAAGLPLTNFEFLQAVGEAIPLGDASVDAVVGTLVLCSVKDVDMTLKEVKRVLRPGGVYLFVEHVAAKDGTVLRFIQNVLDPLQQTVADGCHLTRETGMKISEAGFSGVELNKAFLSNAFFVNPQVRCKKAPQNRLHRTVYSPSRVPQPVGALLSMKMGAGETLRSYTSRYWELYNEIGGDNKKVVASTFQIGLQENSELLESLTIRPPEDMRQLMRHIEEYKRLEDDQQ</sequence>